<dbReference type="AlphaFoldDB" id="A0A0N4YMW9"/>
<dbReference type="InterPro" id="IPR058912">
    <property type="entry name" value="HTH_animal"/>
</dbReference>
<reference evidence="5" key="1">
    <citation type="submission" date="2017-02" db="UniProtKB">
        <authorList>
            <consortium name="WormBaseParasite"/>
        </authorList>
    </citation>
    <scope>IDENTIFICATION</scope>
</reference>
<feature type="domain" description="Helix-turn-helix" evidence="2">
    <location>
        <begin position="154"/>
        <end position="201"/>
    </location>
</feature>
<dbReference type="OMA" id="RICHRSH"/>
<name>A0A0N4YMW9_NIPBR</name>
<evidence type="ECO:0000259" key="1">
    <source>
        <dbReference type="Pfam" id="PF00078"/>
    </source>
</evidence>
<dbReference type="Proteomes" id="UP000271162">
    <property type="component" value="Unassembled WGS sequence"/>
</dbReference>
<evidence type="ECO:0000259" key="2">
    <source>
        <dbReference type="Pfam" id="PF26215"/>
    </source>
</evidence>
<dbReference type="EMBL" id="UYSL01023512">
    <property type="protein sequence ID" value="VDL82279.1"/>
    <property type="molecule type" value="Genomic_DNA"/>
</dbReference>
<evidence type="ECO:0000313" key="3">
    <source>
        <dbReference type="EMBL" id="VDL82279.1"/>
    </source>
</evidence>
<dbReference type="CDD" id="cd00304">
    <property type="entry name" value="RT_like"/>
    <property type="match status" value="1"/>
</dbReference>
<feature type="domain" description="Reverse transcriptase" evidence="1">
    <location>
        <begin position="50"/>
        <end position="136"/>
    </location>
</feature>
<organism evidence="5">
    <name type="scientific">Nippostrongylus brasiliensis</name>
    <name type="common">Rat hookworm</name>
    <dbReference type="NCBI Taxonomy" id="27835"/>
    <lineage>
        <taxon>Eukaryota</taxon>
        <taxon>Metazoa</taxon>
        <taxon>Ecdysozoa</taxon>
        <taxon>Nematoda</taxon>
        <taxon>Chromadorea</taxon>
        <taxon>Rhabditida</taxon>
        <taxon>Rhabditina</taxon>
        <taxon>Rhabditomorpha</taxon>
        <taxon>Strongyloidea</taxon>
        <taxon>Heligmosomidae</taxon>
        <taxon>Nippostrongylus</taxon>
    </lineage>
</organism>
<dbReference type="Pfam" id="PF26215">
    <property type="entry name" value="HTH_animal"/>
    <property type="match status" value="1"/>
</dbReference>
<accession>A0A0N4YMW9</accession>
<reference evidence="3 4" key="2">
    <citation type="submission" date="2018-11" db="EMBL/GenBank/DDBJ databases">
        <authorList>
            <consortium name="Pathogen Informatics"/>
        </authorList>
    </citation>
    <scope>NUCLEOTIDE SEQUENCE [LARGE SCALE GENOMIC DNA]</scope>
</reference>
<dbReference type="InterPro" id="IPR000477">
    <property type="entry name" value="RT_dom"/>
</dbReference>
<dbReference type="PANTHER" id="PTHR21301:SF10">
    <property type="entry name" value="REVERSE TRANSCRIPTASE DOMAIN-CONTAINING PROTEIN"/>
    <property type="match status" value="1"/>
</dbReference>
<keyword evidence="4" id="KW-1185">Reference proteome</keyword>
<protein>
    <submittedName>
        <fullName evidence="5">Reverse transcriptase domain-containing protein</fullName>
    </submittedName>
</protein>
<dbReference type="PANTHER" id="PTHR21301">
    <property type="entry name" value="REVERSE TRANSCRIPTASE"/>
    <property type="match status" value="1"/>
</dbReference>
<evidence type="ECO:0000313" key="5">
    <source>
        <dbReference type="WBParaSite" id="NBR_0001855301-mRNA-1"/>
    </source>
</evidence>
<sequence>MESASWNHLMSHRCTQIPKDYAMQAVHEILVEHQGQLNLYGLNRAQVMTLTNECLQCNVFRWSNNYYKQVSELAMGQRLAPVLAIAFMSKIETPVLEREPLLYCRYIDDCFIVCATQNEMDLCFELLNNQAESIKLTREKPTGRWLPYLNVQRFSHPSQTKRAVVKNMFRTAAMVSSNSDLKTKSWQMANRIAIENGYPDQDMPRGHRTPAVASGRRQLNNSRIVFKVPFVSDEVGTEIRNCVCKAGLDNMIRVVEVPPSNLKARLVRNRLYDSGCRTRQCIVCPNGKEGDCMVAGVVYLIKCTICNGEYIGETGRPLAERVKEHLGTPRYINKLKKYTYLSYHNTLSY</sequence>
<proteinExistence type="predicted"/>
<gene>
    <name evidence="3" type="ORF">NBR_LOCUS18554</name>
</gene>
<dbReference type="WBParaSite" id="NBR_0001855301-mRNA-1">
    <property type="protein sequence ID" value="NBR_0001855301-mRNA-1"/>
    <property type="gene ID" value="NBR_0001855301"/>
</dbReference>
<dbReference type="STRING" id="27835.A0A0N4YMW9"/>
<dbReference type="Pfam" id="PF00078">
    <property type="entry name" value="RVT_1"/>
    <property type="match status" value="1"/>
</dbReference>
<evidence type="ECO:0000313" key="4">
    <source>
        <dbReference type="Proteomes" id="UP000271162"/>
    </source>
</evidence>